<name>A0A915L2Z8_ROMCU</name>
<evidence type="ECO:0000256" key="14">
    <source>
        <dbReference type="SAM" id="Phobius"/>
    </source>
</evidence>
<dbReference type="GO" id="GO:0015280">
    <property type="term" value="F:ligand-gated sodium channel activity"/>
    <property type="evidence" value="ECO:0007669"/>
    <property type="project" value="TreeGrafter"/>
</dbReference>
<keyword evidence="3 13" id="KW-0813">Transport</keyword>
<keyword evidence="6 14" id="KW-1133">Transmembrane helix</keyword>
<dbReference type="Proteomes" id="UP000887565">
    <property type="component" value="Unplaced"/>
</dbReference>
<dbReference type="FunFam" id="1.10.287.770:FF:000001">
    <property type="entry name" value="Acid-sensing ion channel subunit 1"/>
    <property type="match status" value="1"/>
</dbReference>
<evidence type="ECO:0000256" key="10">
    <source>
        <dbReference type="ARBA" id="ARBA00023180"/>
    </source>
</evidence>
<evidence type="ECO:0000256" key="13">
    <source>
        <dbReference type="RuleBase" id="RU000679"/>
    </source>
</evidence>
<organism evidence="15 16">
    <name type="scientific">Romanomermis culicivorax</name>
    <name type="common">Nematode worm</name>
    <dbReference type="NCBI Taxonomy" id="13658"/>
    <lineage>
        <taxon>Eukaryota</taxon>
        <taxon>Metazoa</taxon>
        <taxon>Ecdysozoa</taxon>
        <taxon>Nematoda</taxon>
        <taxon>Enoplea</taxon>
        <taxon>Dorylaimia</taxon>
        <taxon>Mermithida</taxon>
        <taxon>Mermithoidea</taxon>
        <taxon>Mermithidae</taxon>
        <taxon>Romanomermis</taxon>
    </lineage>
</organism>
<keyword evidence="15" id="KW-1185">Reference proteome</keyword>
<keyword evidence="10" id="KW-0325">Glycoprotein</keyword>
<evidence type="ECO:0000256" key="1">
    <source>
        <dbReference type="ARBA" id="ARBA00004141"/>
    </source>
</evidence>
<keyword evidence="7" id="KW-0915">Sodium</keyword>
<evidence type="ECO:0000256" key="8">
    <source>
        <dbReference type="ARBA" id="ARBA00023065"/>
    </source>
</evidence>
<keyword evidence="4 13" id="KW-0894">Sodium channel</keyword>
<dbReference type="InterPro" id="IPR001873">
    <property type="entry name" value="ENaC"/>
</dbReference>
<reference evidence="16" key="1">
    <citation type="submission" date="2022-11" db="UniProtKB">
        <authorList>
            <consortium name="WormBaseParasite"/>
        </authorList>
    </citation>
    <scope>IDENTIFICATION</scope>
</reference>
<dbReference type="GO" id="GO:0005886">
    <property type="term" value="C:plasma membrane"/>
    <property type="evidence" value="ECO:0007669"/>
    <property type="project" value="TreeGrafter"/>
</dbReference>
<evidence type="ECO:0000256" key="12">
    <source>
        <dbReference type="ARBA" id="ARBA00023303"/>
    </source>
</evidence>
<comment type="similarity">
    <text evidence="2 13">Belongs to the amiloride-sensitive sodium channel (TC 1.A.6) family.</text>
</comment>
<evidence type="ECO:0000256" key="9">
    <source>
        <dbReference type="ARBA" id="ARBA00023136"/>
    </source>
</evidence>
<evidence type="ECO:0000256" key="11">
    <source>
        <dbReference type="ARBA" id="ARBA00023201"/>
    </source>
</evidence>
<keyword evidence="5 13" id="KW-0812">Transmembrane</keyword>
<evidence type="ECO:0000256" key="7">
    <source>
        <dbReference type="ARBA" id="ARBA00023053"/>
    </source>
</evidence>
<dbReference type="Pfam" id="PF00858">
    <property type="entry name" value="ASC"/>
    <property type="match status" value="3"/>
</dbReference>
<dbReference type="WBParaSite" id="nRc.2.0.1.t45106-RA">
    <property type="protein sequence ID" value="nRc.2.0.1.t45106-RA"/>
    <property type="gene ID" value="nRc.2.0.1.g45106"/>
</dbReference>
<dbReference type="Gene3D" id="2.60.470.10">
    <property type="entry name" value="Acid-sensing ion channels like domains"/>
    <property type="match status" value="1"/>
</dbReference>
<evidence type="ECO:0000256" key="2">
    <source>
        <dbReference type="ARBA" id="ARBA00007193"/>
    </source>
</evidence>
<accession>A0A915L2Z8</accession>
<dbReference type="PRINTS" id="PR01078">
    <property type="entry name" value="AMINACHANNEL"/>
</dbReference>
<feature type="transmembrane region" description="Helical" evidence="14">
    <location>
        <begin position="268"/>
        <end position="290"/>
    </location>
</feature>
<keyword evidence="9 14" id="KW-0472">Membrane</keyword>
<evidence type="ECO:0000256" key="5">
    <source>
        <dbReference type="ARBA" id="ARBA00022692"/>
    </source>
</evidence>
<proteinExistence type="inferred from homology"/>
<evidence type="ECO:0000256" key="3">
    <source>
        <dbReference type="ARBA" id="ARBA00022448"/>
    </source>
</evidence>
<evidence type="ECO:0000256" key="4">
    <source>
        <dbReference type="ARBA" id="ARBA00022461"/>
    </source>
</evidence>
<dbReference type="PANTHER" id="PTHR11690">
    <property type="entry name" value="AMILORIDE-SENSITIVE SODIUM CHANNEL-RELATED"/>
    <property type="match status" value="1"/>
</dbReference>
<protein>
    <submittedName>
        <fullName evidence="16">Uncharacterized protein</fullName>
    </submittedName>
</protein>
<comment type="subcellular location">
    <subcellularLocation>
        <location evidence="1">Membrane</location>
        <topology evidence="1">Multi-pass membrane protein</topology>
    </subcellularLocation>
</comment>
<evidence type="ECO:0000313" key="15">
    <source>
        <dbReference type="Proteomes" id="UP000887565"/>
    </source>
</evidence>
<keyword evidence="11 13" id="KW-0739">Sodium transport</keyword>
<sequence length="363" mass="40718">SSSTSNTLKDSTEAPKRITNTIPCICEDVLKRCIIGPDEKFINLWDAKEELPWPPVMKIPTTTPAFLAFEETAKDPGTMASQAQDSMTFIAGNLEPETVVNISYSQSEFILQCSFNQQDCDREKDIISFVDTKYGNCYTFNPSLNASKTSSRAGPLYGLSVLLNQKVMRMSWPFEECVFEGKDEDYIYAEYAYSTEGCYRTCWQKYMNSQCNCSDPTYPPLPNISYCQAENPFVLYLEIFYEQLNYESLNESAAYLLPNLVADFGGQLGLWMGMSIITCTEIIVLLGVLIRTCCSKNKFDENANELTAEPVTKVSDLDIHVATAKSILSARSRSFGLTYVDEDDVQDSKGKEHPGSPLIRILS</sequence>
<dbReference type="PANTHER" id="PTHR11690:SF248">
    <property type="entry name" value="PICKPOCKET 17, ISOFORM A"/>
    <property type="match status" value="1"/>
</dbReference>
<evidence type="ECO:0000313" key="16">
    <source>
        <dbReference type="WBParaSite" id="nRc.2.0.1.t45106-RA"/>
    </source>
</evidence>
<dbReference type="AlphaFoldDB" id="A0A915L2Z8"/>
<keyword evidence="8 13" id="KW-0406">Ion transport</keyword>
<keyword evidence="12 13" id="KW-0407">Ion channel</keyword>
<evidence type="ECO:0000256" key="6">
    <source>
        <dbReference type="ARBA" id="ARBA00022989"/>
    </source>
</evidence>